<evidence type="ECO:0000259" key="8">
    <source>
        <dbReference type="Pfam" id="PF02687"/>
    </source>
</evidence>
<feature type="transmembrane region" description="Helical" evidence="7">
    <location>
        <begin position="400"/>
        <end position="420"/>
    </location>
</feature>
<feature type="transmembrane region" description="Helical" evidence="7">
    <location>
        <begin position="743"/>
        <end position="768"/>
    </location>
</feature>
<evidence type="ECO:0000256" key="6">
    <source>
        <dbReference type="ARBA" id="ARBA00038076"/>
    </source>
</evidence>
<feature type="transmembrane region" description="Helical" evidence="7">
    <location>
        <begin position="20"/>
        <end position="43"/>
    </location>
</feature>
<evidence type="ECO:0000256" key="2">
    <source>
        <dbReference type="ARBA" id="ARBA00022475"/>
    </source>
</evidence>
<feature type="transmembrane region" description="Helical" evidence="7">
    <location>
        <begin position="693"/>
        <end position="722"/>
    </location>
</feature>
<feature type="transmembrane region" description="Helical" evidence="7">
    <location>
        <begin position="426"/>
        <end position="449"/>
    </location>
</feature>
<comment type="similarity">
    <text evidence="6">Belongs to the ABC-4 integral membrane protein family.</text>
</comment>
<dbReference type="PANTHER" id="PTHR30572">
    <property type="entry name" value="MEMBRANE COMPONENT OF TRANSPORTER-RELATED"/>
    <property type="match status" value="1"/>
</dbReference>
<evidence type="ECO:0000256" key="5">
    <source>
        <dbReference type="ARBA" id="ARBA00023136"/>
    </source>
</evidence>
<evidence type="ECO:0000256" key="7">
    <source>
        <dbReference type="SAM" id="Phobius"/>
    </source>
</evidence>
<proteinExistence type="inferred from homology"/>
<dbReference type="KEGG" id="jte:ASJ30_07535"/>
<dbReference type="PANTHER" id="PTHR30572:SF4">
    <property type="entry name" value="ABC TRANSPORTER PERMEASE YTRF"/>
    <property type="match status" value="1"/>
</dbReference>
<feature type="transmembrane region" description="Helical" evidence="7">
    <location>
        <begin position="483"/>
        <end position="502"/>
    </location>
</feature>
<keyword evidence="4 7" id="KW-1133">Transmembrane helix</keyword>
<evidence type="ECO:0000313" key="9">
    <source>
        <dbReference type="EMBL" id="APH01406.1"/>
    </source>
</evidence>
<accession>A0A1L3MGP6</accession>
<keyword evidence="2" id="KW-1003">Cell membrane</keyword>
<dbReference type="EMBL" id="CP013290">
    <property type="protein sequence ID" value="APH01406.1"/>
    <property type="molecule type" value="Genomic_DNA"/>
</dbReference>
<protein>
    <recommendedName>
        <fullName evidence="8">ABC3 transporter permease C-terminal domain-containing protein</fullName>
    </recommendedName>
</protein>
<dbReference type="AlphaFoldDB" id="A0A1L3MGP6"/>
<dbReference type="Pfam" id="PF02687">
    <property type="entry name" value="FtsX"/>
    <property type="match status" value="2"/>
</dbReference>
<dbReference type="GO" id="GO:0005886">
    <property type="term" value="C:plasma membrane"/>
    <property type="evidence" value="ECO:0007669"/>
    <property type="project" value="UniProtKB-SubCell"/>
</dbReference>
<evidence type="ECO:0000256" key="1">
    <source>
        <dbReference type="ARBA" id="ARBA00004651"/>
    </source>
</evidence>
<evidence type="ECO:0000313" key="10">
    <source>
        <dbReference type="Proteomes" id="UP000182938"/>
    </source>
</evidence>
<evidence type="ECO:0000256" key="3">
    <source>
        <dbReference type="ARBA" id="ARBA00022692"/>
    </source>
</evidence>
<feature type="transmembrane region" description="Helical" evidence="7">
    <location>
        <begin position="303"/>
        <end position="331"/>
    </location>
</feature>
<feature type="transmembrane region" description="Helical" evidence="7">
    <location>
        <begin position="788"/>
        <end position="808"/>
    </location>
</feature>
<dbReference type="RefSeq" id="WP_072624558.1">
    <property type="nucleotide sequence ID" value="NZ_CP013290.1"/>
</dbReference>
<feature type="domain" description="ABC3 transporter permease C-terminal" evidence="8">
    <location>
        <begin position="701"/>
        <end position="817"/>
    </location>
</feature>
<keyword evidence="10" id="KW-1185">Reference proteome</keyword>
<gene>
    <name evidence="9" type="ORF">ASJ30_07535</name>
</gene>
<keyword evidence="3 7" id="KW-0812">Transmembrane</keyword>
<feature type="domain" description="ABC3 transporter permease C-terminal" evidence="8">
    <location>
        <begin position="257"/>
        <end position="376"/>
    </location>
</feature>
<feature type="transmembrane region" description="Helical" evidence="7">
    <location>
        <begin position="351"/>
        <end position="368"/>
    </location>
</feature>
<keyword evidence="5 7" id="KW-0472">Membrane</keyword>
<dbReference type="GO" id="GO:0022857">
    <property type="term" value="F:transmembrane transporter activity"/>
    <property type="evidence" value="ECO:0007669"/>
    <property type="project" value="TreeGrafter"/>
</dbReference>
<sequence>MSDVLRLTLASLRHESRRFLAPGLAVVLGVAFIAATLVLTGTLQSSMRASVASHYEPYASVITPKEDAADSPSLPSASADQVAAVDGVTSVDAVRESWTMARTPAGQRGALVTTGTTSHAPEVIEGRAARTPHEVTLSTATASSFGSRVGDEVTFTAADDGSHARAEVVGIVDVGDHPVYGSGTPVVFTTAAGVTDLTGLTGWTEIDVRGGDEVATTQAVRDALPRDVDVVSATEASDDLVGQVTGGTDMIGVLLTAFGAIALFVSAIVIGNTFGILLARRARETALLRAVGSTRGQVVRSTLVEALVVGLVFSSVGVLVGIGLASVLMAAGNAWAADYLPTLVLDVPGTALLLPVLAGVVVVVSAALRPVIRSSRVAPLAALRPDAAVTARSRAGRLRIAFGVVLLVLGGSALVASAAIHQVLAGVLGGFVSFAGVLLVGSVFVPWLVRLVGAVAARPFGPAGRLAVDNAVRNPARVAGTTAALLVGVTLVSMTAVGAATAKSALTDVIDAQYPADVVLQGDDLTDDEASRLARVEGVAGDAAVATTSVRVTGASERRDVQVAALPRGIDDVVRDPAAVGHPAADEVVLSEEQALEAGLASGDEVTVSGPRGRADLTVAIGQPVGSGVLVDPTVLREIDDSPHTAAVYLRLADGADVDRSVEGIHRVAAQVEGSQVGGGAQVRQAHTDALDLALGIVLALLAISVVIAVVGIANTLSLSVIERTRESALLRALGLTRGQLRLMLAVEAVLLALVGTLLGAALGAGYAWVGVNALLGEFTTAPLVLPWSQLAVVAVGAILAGLLASVLPARRAAQVTPAAALAAD</sequence>
<dbReference type="InterPro" id="IPR050250">
    <property type="entry name" value="Macrolide_Exporter_MacB"/>
</dbReference>
<comment type="subcellular location">
    <subcellularLocation>
        <location evidence="1">Cell membrane</location>
        <topology evidence="1">Multi-pass membrane protein</topology>
    </subcellularLocation>
</comment>
<dbReference type="Proteomes" id="UP000182938">
    <property type="component" value="Chromosome"/>
</dbReference>
<reference evidence="9 10" key="1">
    <citation type="submission" date="2015-11" db="EMBL/GenBank/DDBJ databases">
        <authorList>
            <person name="Zhang Y."/>
            <person name="Guo Z."/>
        </authorList>
    </citation>
    <scope>NUCLEOTIDE SEQUENCE [LARGE SCALE GENOMIC DNA]</scope>
    <source>
        <strain evidence="9 10">YFY001</strain>
    </source>
</reference>
<organism evidence="9 10">
    <name type="scientific">Janibacter indicus</name>
    <dbReference type="NCBI Taxonomy" id="857417"/>
    <lineage>
        <taxon>Bacteria</taxon>
        <taxon>Bacillati</taxon>
        <taxon>Actinomycetota</taxon>
        <taxon>Actinomycetes</taxon>
        <taxon>Micrococcales</taxon>
        <taxon>Intrasporangiaceae</taxon>
        <taxon>Janibacter</taxon>
    </lineage>
</organism>
<feature type="transmembrane region" description="Helical" evidence="7">
    <location>
        <begin position="250"/>
        <end position="279"/>
    </location>
</feature>
<evidence type="ECO:0000256" key="4">
    <source>
        <dbReference type="ARBA" id="ARBA00022989"/>
    </source>
</evidence>
<name>A0A1L3MGP6_9MICO</name>
<dbReference type="InterPro" id="IPR003838">
    <property type="entry name" value="ABC3_permease_C"/>
</dbReference>